<keyword evidence="1" id="KW-0472">Membrane</keyword>
<dbReference type="EMBL" id="AAZO01004916">
    <property type="status" value="NOT_ANNOTATED_CDS"/>
    <property type="molecule type" value="Genomic_DNA"/>
</dbReference>
<gene>
    <name evidence="3" type="primary">8234036</name>
    <name evidence="2" type="ORF">Phum_PHUM407810</name>
</gene>
<dbReference type="EMBL" id="DS235639">
    <property type="protein sequence ID" value="EEB16153.1"/>
    <property type="molecule type" value="Genomic_DNA"/>
</dbReference>
<reference evidence="3" key="3">
    <citation type="submission" date="2021-02" db="UniProtKB">
        <authorList>
            <consortium name="EnsemblMetazoa"/>
        </authorList>
    </citation>
    <scope>IDENTIFICATION</scope>
    <source>
        <strain evidence="3">USDA</strain>
    </source>
</reference>
<dbReference type="EnsemblMetazoa" id="PHUM407810-RA">
    <property type="protein sequence ID" value="PHUM407810-PA"/>
    <property type="gene ID" value="PHUM407810"/>
</dbReference>
<dbReference type="OrthoDB" id="8197303at2759"/>
<dbReference type="InParanoid" id="E0VRZ7"/>
<evidence type="ECO:0000256" key="1">
    <source>
        <dbReference type="SAM" id="Phobius"/>
    </source>
</evidence>
<reference evidence="2" key="1">
    <citation type="submission" date="2007-04" db="EMBL/GenBank/DDBJ databases">
        <title>Annotation of Pediculus humanus corporis strain USDA.</title>
        <authorList>
            <person name="Kirkness E."/>
            <person name="Hannick L."/>
            <person name="Hass B."/>
            <person name="Bruggner R."/>
            <person name="Lawson D."/>
            <person name="Bidwell S."/>
            <person name="Joardar V."/>
            <person name="Caler E."/>
            <person name="Walenz B."/>
            <person name="Inman J."/>
            <person name="Schobel S."/>
            <person name="Galinsky K."/>
            <person name="Amedeo P."/>
            <person name="Strausberg R."/>
        </authorList>
    </citation>
    <scope>NUCLEOTIDE SEQUENCE</scope>
    <source>
        <strain evidence="2">USDA</strain>
    </source>
</reference>
<accession>E0VRZ7</accession>
<proteinExistence type="predicted"/>
<dbReference type="KEGG" id="phu:Phum_PHUM407810"/>
<dbReference type="CTD" id="8234036"/>
<evidence type="ECO:0000313" key="4">
    <source>
        <dbReference type="Proteomes" id="UP000009046"/>
    </source>
</evidence>
<evidence type="ECO:0000313" key="3">
    <source>
        <dbReference type="EnsemblMetazoa" id="PHUM407810-PA"/>
    </source>
</evidence>
<keyword evidence="1" id="KW-1133">Transmembrane helix</keyword>
<name>E0VRZ7_PEDHC</name>
<dbReference type="AlphaFoldDB" id="E0VRZ7"/>
<dbReference type="Proteomes" id="UP000009046">
    <property type="component" value="Unassembled WGS sequence"/>
</dbReference>
<dbReference type="HOGENOM" id="CLU_2500598_0_0_1"/>
<dbReference type="GeneID" id="8234036"/>
<organism>
    <name type="scientific">Pediculus humanus subsp. corporis</name>
    <name type="common">Body louse</name>
    <dbReference type="NCBI Taxonomy" id="121224"/>
    <lineage>
        <taxon>Eukaryota</taxon>
        <taxon>Metazoa</taxon>
        <taxon>Ecdysozoa</taxon>
        <taxon>Arthropoda</taxon>
        <taxon>Hexapoda</taxon>
        <taxon>Insecta</taxon>
        <taxon>Pterygota</taxon>
        <taxon>Neoptera</taxon>
        <taxon>Paraneoptera</taxon>
        <taxon>Psocodea</taxon>
        <taxon>Troctomorpha</taxon>
        <taxon>Phthiraptera</taxon>
        <taxon>Anoplura</taxon>
        <taxon>Pediculidae</taxon>
        <taxon>Pediculus</taxon>
    </lineage>
</organism>
<feature type="transmembrane region" description="Helical" evidence="1">
    <location>
        <begin position="20"/>
        <end position="53"/>
    </location>
</feature>
<keyword evidence="1" id="KW-0812">Transmembrane</keyword>
<reference evidence="2" key="2">
    <citation type="submission" date="2007-04" db="EMBL/GenBank/DDBJ databases">
        <title>The genome of the human body louse.</title>
        <authorList>
            <consortium name="The Human Body Louse Genome Consortium"/>
            <person name="Kirkness E."/>
            <person name="Walenz B."/>
            <person name="Hass B."/>
            <person name="Bruggner R."/>
            <person name="Strausberg R."/>
        </authorList>
    </citation>
    <scope>NUCLEOTIDE SEQUENCE</scope>
    <source>
        <strain evidence="2">USDA</strain>
    </source>
</reference>
<protein>
    <submittedName>
        <fullName evidence="2 3">Uncharacterized protein</fullName>
    </submittedName>
</protein>
<sequence length="86" mass="9613">MAVKNIQIKPQPPLNAETKPLLIIILLVSRTVDTVAIAAGACLISAVVGYLSCISYRRFLQRKYGSSQILNHEDVYDTTDLKYFEI</sequence>
<evidence type="ECO:0000313" key="2">
    <source>
        <dbReference type="EMBL" id="EEB16153.1"/>
    </source>
</evidence>
<dbReference type="VEuPathDB" id="VectorBase:PHUM407810"/>
<dbReference type="RefSeq" id="XP_002428891.1">
    <property type="nucleotide sequence ID" value="XM_002428846.1"/>
</dbReference>
<keyword evidence="4" id="KW-1185">Reference proteome</keyword>